<feature type="compositionally biased region" description="Polar residues" evidence="1">
    <location>
        <begin position="404"/>
        <end position="431"/>
    </location>
</feature>
<dbReference type="RefSeq" id="XP_007334622.1">
    <property type="nucleotide sequence ID" value="XM_007334560.1"/>
</dbReference>
<keyword evidence="3" id="KW-1185">Reference proteome</keyword>
<dbReference type="GeneID" id="18827805"/>
<dbReference type="AlphaFoldDB" id="K5WVD2"/>
<evidence type="ECO:0000256" key="1">
    <source>
        <dbReference type="SAM" id="MobiDB-lite"/>
    </source>
</evidence>
<feature type="compositionally biased region" description="Polar residues" evidence="1">
    <location>
        <begin position="178"/>
        <end position="189"/>
    </location>
</feature>
<dbReference type="OMA" id="YSANHKD"/>
<evidence type="ECO:0000313" key="2">
    <source>
        <dbReference type="EMBL" id="EKM74733.1"/>
    </source>
</evidence>
<dbReference type="Proteomes" id="UP000008493">
    <property type="component" value="Unassembled WGS sequence"/>
</dbReference>
<gene>
    <name evidence="2" type="ORF">AGABI1DRAFT_132922</name>
</gene>
<dbReference type="OrthoDB" id="3232670at2759"/>
<dbReference type="KEGG" id="abp:AGABI1DRAFT132922"/>
<feature type="region of interest" description="Disordered" evidence="1">
    <location>
        <begin position="371"/>
        <end position="435"/>
    </location>
</feature>
<accession>K5WVD2</accession>
<feature type="compositionally biased region" description="Polar residues" evidence="1">
    <location>
        <begin position="153"/>
        <end position="170"/>
    </location>
</feature>
<feature type="compositionally biased region" description="Low complexity" evidence="1">
    <location>
        <begin position="391"/>
        <end position="403"/>
    </location>
</feature>
<feature type="compositionally biased region" description="Polar residues" evidence="1">
    <location>
        <begin position="200"/>
        <end position="211"/>
    </location>
</feature>
<organism evidence="2 3">
    <name type="scientific">Agaricus bisporus var. burnettii (strain JB137-S8 / ATCC MYA-4627 / FGSC 10392)</name>
    <name type="common">White button mushroom</name>
    <dbReference type="NCBI Taxonomy" id="597362"/>
    <lineage>
        <taxon>Eukaryota</taxon>
        <taxon>Fungi</taxon>
        <taxon>Dikarya</taxon>
        <taxon>Basidiomycota</taxon>
        <taxon>Agaricomycotina</taxon>
        <taxon>Agaricomycetes</taxon>
        <taxon>Agaricomycetidae</taxon>
        <taxon>Agaricales</taxon>
        <taxon>Agaricineae</taxon>
        <taxon>Agaricaceae</taxon>
        <taxon>Agaricus</taxon>
    </lineage>
</organism>
<feature type="region of interest" description="Disordered" evidence="1">
    <location>
        <begin position="1"/>
        <end position="22"/>
    </location>
</feature>
<evidence type="ECO:0000313" key="3">
    <source>
        <dbReference type="Proteomes" id="UP000008493"/>
    </source>
</evidence>
<protein>
    <submittedName>
        <fullName evidence="2">Uncharacterized protein</fullName>
    </submittedName>
</protein>
<dbReference type="EMBL" id="JH971429">
    <property type="protein sequence ID" value="EKM74733.1"/>
    <property type="molecule type" value="Genomic_DNA"/>
</dbReference>
<reference evidence="3" key="1">
    <citation type="journal article" date="2012" name="Proc. Natl. Acad. Sci. U.S.A.">
        <title>Genome sequence of the button mushroom Agaricus bisporus reveals mechanisms governing adaptation to a humic-rich ecological niche.</title>
        <authorList>
            <person name="Morin E."/>
            <person name="Kohler A."/>
            <person name="Baker A.R."/>
            <person name="Foulongne-Oriol M."/>
            <person name="Lombard V."/>
            <person name="Nagy L.G."/>
            <person name="Ohm R.A."/>
            <person name="Patyshakuliyeva A."/>
            <person name="Brun A."/>
            <person name="Aerts A.L."/>
            <person name="Bailey A.M."/>
            <person name="Billette C."/>
            <person name="Coutinho P.M."/>
            <person name="Deakin G."/>
            <person name="Doddapaneni H."/>
            <person name="Floudas D."/>
            <person name="Grimwood J."/>
            <person name="Hilden K."/>
            <person name="Kuees U."/>
            <person name="LaButti K.M."/>
            <person name="Lapidus A."/>
            <person name="Lindquist E.A."/>
            <person name="Lucas S.M."/>
            <person name="Murat C."/>
            <person name="Riley R.W."/>
            <person name="Salamov A.A."/>
            <person name="Schmutz J."/>
            <person name="Subramanian V."/>
            <person name="Woesten H.A.B."/>
            <person name="Xu J."/>
            <person name="Eastwood D.C."/>
            <person name="Foster G.D."/>
            <person name="Sonnenberg A.S."/>
            <person name="Cullen D."/>
            <person name="de Vries R.P."/>
            <person name="Lundell T."/>
            <person name="Hibbett D.S."/>
            <person name="Henrissat B."/>
            <person name="Burton K.S."/>
            <person name="Kerrigan R.W."/>
            <person name="Challen M.P."/>
            <person name="Grigoriev I.V."/>
            <person name="Martin F."/>
        </authorList>
    </citation>
    <scope>NUCLEOTIDE SEQUENCE [LARGE SCALE GENOMIC DNA]</scope>
    <source>
        <strain evidence="3">JB137-S8 / ATCC MYA-4627 / FGSC 10392</strain>
    </source>
</reference>
<dbReference type="InParanoid" id="K5WVD2"/>
<name>K5WVD2_AGABU</name>
<feature type="region of interest" description="Disordered" evidence="1">
    <location>
        <begin position="146"/>
        <end position="224"/>
    </location>
</feature>
<sequence>MSSNNGLNSPSASAVSLPTNPTKCEKKKVNKLATMTNTQLTELGRILTQKDAAHAMVTISRTHKPNFSLSSFMGRTPMDTNLKRHDPSLRSSSGVVACDLDHGHPEYPESEIQVPEPDNKLGRLRTSSSSMSLKLKIPRLTSLIQQKSKDSDGQSPASLTSNTPLSTNESFKLGTMPFQRTGSADLTSPDSKEDVPLTTHLPSYPTTSMTLRNDEESGSPTQRSITDTNLVLTPRQPLHEANLPFLHDSMPSSAIHSVKTQDDMALDVYSANHKDSHQLIRRASLSTTTTNLMSFSESLALPKTPRNSSSLRPDYNGANRNPINLEFLTRENAGNSESKSSPALSTSPILQYLTEDSLTPTALFSPSMTFPAASDETSLHHSSPPVREFMSSSGSRTPTSDSGVSTPQHTSMSSLYTTSSINSRPQQNKATPAQVAQWREDEENIMAGLDDEFDGEVCLLRFEPKQGWFGFWNKEDVVEVIGNLRGLRSPKP</sequence>
<proteinExistence type="predicted"/>
<feature type="region of interest" description="Disordered" evidence="1">
    <location>
        <begin position="82"/>
        <end position="132"/>
    </location>
</feature>
<dbReference type="HOGENOM" id="CLU_554289_0_0_1"/>